<reference evidence="1 2" key="1">
    <citation type="submission" date="2009-11" db="EMBL/GenBank/DDBJ databases">
        <authorList>
            <person name="Weinstock G."/>
            <person name="Sodergren E."/>
            <person name="Clifton S."/>
            <person name="Fulton L."/>
            <person name="Fulton B."/>
            <person name="Courtney L."/>
            <person name="Fronick C."/>
            <person name="Harrison M."/>
            <person name="Strong C."/>
            <person name="Farmer C."/>
            <person name="Delahaunty K."/>
            <person name="Markovic C."/>
            <person name="Hall O."/>
            <person name="Minx P."/>
            <person name="Tomlinson C."/>
            <person name="Mitreva M."/>
            <person name="Nelson J."/>
            <person name="Hou S."/>
            <person name="Wollam A."/>
            <person name="Pepin K.H."/>
            <person name="Johnson M."/>
            <person name="Bhonagiri V."/>
            <person name="Nash W.E."/>
            <person name="Warren W."/>
            <person name="Chinwalla A."/>
            <person name="Mardis E.R."/>
            <person name="Wilson R.K."/>
        </authorList>
    </citation>
    <scope>NUCLEOTIDE SEQUENCE [LARGE SCALE GENOMIC DNA]</scope>
    <source>
        <strain evidence="1 2">DSM 20093</strain>
    </source>
</reference>
<name>D1NVX7_9BIFI</name>
<dbReference type="AlphaFoldDB" id="D1NVX7"/>
<organism evidence="1 2">
    <name type="scientific">Bifidobacterium gallicum DSM 20093 = LMG 11596</name>
    <dbReference type="NCBI Taxonomy" id="561180"/>
    <lineage>
        <taxon>Bacteria</taxon>
        <taxon>Bacillati</taxon>
        <taxon>Actinomycetota</taxon>
        <taxon>Actinomycetes</taxon>
        <taxon>Bifidobacteriales</taxon>
        <taxon>Bifidobacteriaceae</taxon>
        <taxon>Bifidobacterium</taxon>
    </lineage>
</organism>
<sequence length="45" mass="4900">MRLACRNDAALHSAANTAPGTDSGCRLIGVWRDFGMAHNPMRQTQ</sequence>
<accession>D1NVX7</accession>
<dbReference type="STRING" id="561180.BIFGAL_04021"/>
<evidence type="ECO:0000313" key="2">
    <source>
        <dbReference type="Proteomes" id="UP000003656"/>
    </source>
</evidence>
<dbReference type="EMBL" id="ABXB03000004">
    <property type="protein sequence ID" value="EFA22263.1"/>
    <property type="molecule type" value="Genomic_DNA"/>
</dbReference>
<gene>
    <name evidence="1" type="ORF">BIFGAL_04021</name>
</gene>
<dbReference type="Proteomes" id="UP000003656">
    <property type="component" value="Unassembled WGS sequence"/>
</dbReference>
<proteinExistence type="predicted"/>
<evidence type="ECO:0000313" key="1">
    <source>
        <dbReference type="EMBL" id="EFA22263.1"/>
    </source>
</evidence>
<comment type="caution">
    <text evidence="1">The sequence shown here is derived from an EMBL/GenBank/DDBJ whole genome shotgun (WGS) entry which is preliminary data.</text>
</comment>
<protein>
    <submittedName>
        <fullName evidence="1">Uncharacterized protein</fullName>
    </submittedName>
</protein>